<feature type="domain" description="Glycosyltransferase 2-like" evidence="3">
    <location>
        <begin position="45"/>
        <end position="205"/>
    </location>
</feature>
<dbReference type="KEGG" id="hwa:HQ_3503A"/>
<protein>
    <submittedName>
        <fullName evidence="5">Hexosyltransferase Agl6</fullName>
        <ecNumber evidence="5">2.4.1.-</ecNumber>
    </submittedName>
</protein>
<feature type="transmembrane region" description="Helical" evidence="2">
    <location>
        <begin position="267"/>
        <end position="291"/>
    </location>
</feature>
<dbReference type="EC" id="2.4.1.-" evidence="5"/>
<keyword evidence="5" id="KW-0808">Transferase</keyword>
<dbReference type="Gene3D" id="3.90.550.10">
    <property type="entry name" value="Spore Coat Polysaccharide Biosynthesis Protein SpsA, Chain A"/>
    <property type="match status" value="1"/>
</dbReference>
<accession>Q18EM8</accession>
<feature type="domain" description="Low-salt glycan biosynthesis hexosyltransferase Agl6 C-terminal transmembrane region" evidence="4">
    <location>
        <begin position="332"/>
        <end position="409"/>
    </location>
</feature>
<dbReference type="HOGENOM" id="CLU_033536_4_0_2"/>
<dbReference type="InterPro" id="IPR029044">
    <property type="entry name" value="Nucleotide-diphossugar_trans"/>
</dbReference>
<dbReference type="Pfam" id="PF26629">
    <property type="entry name" value="GT2_TM_C"/>
    <property type="match status" value="1"/>
</dbReference>
<proteinExistence type="predicted"/>
<keyword evidence="6" id="KW-1185">Reference proteome</keyword>
<dbReference type="Pfam" id="PF00535">
    <property type="entry name" value="Glycos_transf_2"/>
    <property type="match status" value="1"/>
</dbReference>
<dbReference type="EMBL" id="AM180088">
    <property type="protein sequence ID" value="CAJ53595.3"/>
    <property type="molecule type" value="Genomic_DNA"/>
</dbReference>
<dbReference type="STRING" id="362976.HQ_3503A"/>
<dbReference type="GO" id="GO:0016757">
    <property type="term" value="F:glycosyltransferase activity"/>
    <property type="evidence" value="ECO:0007669"/>
    <property type="project" value="UniProtKB-KW"/>
</dbReference>
<dbReference type="RefSeq" id="WP_011572686.1">
    <property type="nucleotide sequence ID" value="NC_008212.1"/>
</dbReference>
<gene>
    <name evidence="5" type="primary">agl6</name>
    <name evidence="5" type="synonym">gtl7</name>
    <name evidence="5" type="ordered locus">HQ_3503A</name>
</gene>
<dbReference type="InterPro" id="IPR001173">
    <property type="entry name" value="Glyco_trans_2-like"/>
</dbReference>
<dbReference type="Proteomes" id="UP000001975">
    <property type="component" value="Chromosome"/>
</dbReference>
<evidence type="ECO:0000259" key="4">
    <source>
        <dbReference type="Pfam" id="PF26629"/>
    </source>
</evidence>
<evidence type="ECO:0000256" key="1">
    <source>
        <dbReference type="SAM" id="MobiDB-lite"/>
    </source>
</evidence>
<feature type="transmembrane region" description="Helical" evidence="2">
    <location>
        <begin position="387"/>
        <end position="410"/>
    </location>
</feature>
<name>Q18EM8_HALWD</name>
<dbReference type="InterPro" id="IPR058718">
    <property type="entry name" value="Agl6_TM_C"/>
</dbReference>
<dbReference type="eggNOG" id="arCOG00894">
    <property type="taxonomic scope" value="Archaea"/>
</dbReference>
<dbReference type="PANTHER" id="PTHR48090:SF7">
    <property type="entry name" value="RFBJ PROTEIN"/>
    <property type="match status" value="1"/>
</dbReference>
<reference evidence="5 6" key="1">
    <citation type="journal article" date="2006" name="BMC Genomics">
        <title>The genome of the square archaeon Haloquadratum walsbyi: life at the limits of water activity.</title>
        <authorList>
            <person name="Bolhuis H.H."/>
            <person name="Palm P.P."/>
            <person name="Wende A.W."/>
            <person name="Falb M.M."/>
            <person name="Rampp M.M."/>
            <person name="Rodriguez-Valera F.F."/>
            <person name="Pfeiffer F.F."/>
            <person name="Oesterhelt D.D."/>
        </authorList>
    </citation>
    <scope>NUCLEOTIDE SEQUENCE [LARGE SCALE GENOMIC DNA]</scope>
    <source>
        <strain evidence="6">DSM 16790 / HBSQ001</strain>
    </source>
</reference>
<evidence type="ECO:0000313" key="5">
    <source>
        <dbReference type="EMBL" id="CAJ53595.3"/>
    </source>
</evidence>
<dbReference type="SUPFAM" id="SSF53448">
    <property type="entry name" value="Nucleotide-diphospho-sugar transferases"/>
    <property type="match status" value="1"/>
</dbReference>
<keyword evidence="5" id="KW-0328">Glycosyltransferase</keyword>
<keyword evidence="2" id="KW-1133">Transmembrane helix</keyword>
<dbReference type="AlphaFoldDB" id="Q18EM8"/>
<sequence length="413" mass="44278">MSTQPEQQVDVSTDGLTDLTSTEPSGVVESEWLVTPQSGRVPKLSIVLPTLNEQRGVGECIEQIVDALAMMEIPGEIIVADSSDDWTPAIAALMGANVVTPDPKGYGYAYQYAFERARGEYIAMGDADTTYDFTELPKLVALVRDGDADMALGSRLNGEIRSGAMPPLHQYVGNPLLTGFLNLFYDAGVSDAHSGMRVFSRDAYETMECCSSGMEFASEMIMEAGASGLTIKEKPITYHPRRGEANLESFPDGWRHVRFMLLNAPGYLFSLPGVALFASGLFVILSVISGIRFAGIGFGTYSLIMGCLALLVGFQVTNFGVFATIAGDPVQRPTDPYTNWILDRLTLERGAVAGGILVLIGIGYHGVMLSRWAASGFTTLPLLSGDIIGMTVLVLGLQSMFASFLLSTVAGES</sequence>
<dbReference type="InterPro" id="IPR050256">
    <property type="entry name" value="Glycosyltransferase_2"/>
</dbReference>
<evidence type="ECO:0000256" key="2">
    <source>
        <dbReference type="SAM" id="Phobius"/>
    </source>
</evidence>
<keyword evidence="2" id="KW-0472">Membrane</keyword>
<feature type="transmembrane region" description="Helical" evidence="2">
    <location>
        <begin position="347"/>
        <end position="367"/>
    </location>
</feature>
<evidence type="ECO:0000313" key="6">
    <source>
        <dbReference type="Proteomes" id="UP000001975"/>
    </source>
</evidence>
<dbReference type="GeneID" id="4193511"/>
<evidence type="ECO:0000259" key="3">
    <source>
        <dbReference type="Pfam" id="PF00535"/>
    </source>
</evidence>
<dbReference type="PANTHER" id="PTHR48090">
    <property type="entry name" value="UNDECAPRENYL-PHOSPHATE 4-DEOXY-4-FORMAMIDO-L-ARABINOSE TRANSFERASE-RELATED"/>
    <property type="match status" value="1"/>
</dbReference>
<dbReference type="CDD" id="cd04179">
    <property type="entry name" value="DPM_DPG-synthase_like"/>
    <property type="match status" value="1"/>
</dbReference>
<feature type="transmembrane region" description="Helical" evidence="2">
    <location>
        <begin position="303"/>
        <end position="326"/>
    </location>
</feature>
<keyword evidence="2" id="KW-0812">Transmembrane</keyword>
<feature type="region of interest" description="Disordered" evidence="1">
    <location>
        <begin position="1"/>
        <end position="24"/>
    </location>
</feature>
<organism evidence="5 6">
    <name type="scientific">Haloquadratum walsbyi (strain DSM 16790 / HBSQ001)</name>
    <dbReference type="NCBI Taxonomy" id="362976"/>
    <lineage>
        <taxon>Archaea</taxon>
        <taxon>Methanobacteriati</taxon>
        <taxon>Methanobacteriota</taxon>
        <taxon>Stenosarchaea group</taxon>
        <taxon>Halobacteria</taxon>
        <taxon>Halobacteriales</taxon>
        <taxon>Haloferacaceae</taxon>
        <taxon>Haloquadratum</taxon>
    </lineage>
</organism>
<dbReference type="CAZy" id="GT2">
    <property type="family name" value="Glycosyltransferase Family 2"/>
</dbReference>